<evidence type="ECO:0000313" key="3">
    <source>
        <dbReference type="Proteomes" id="UP000541810"/>
    </source>
</evidence>
<reference evidence="2 3" key="1">
    <citation type="submission" date="2020-08" db="EMBL/GenBank/DDBJ databases">
        <title>Genomic Encyclopedia of Type Strains, Phase IV (KMG-IV): sequencing the most valuable type-strain genomes for metagenomic binning, comparative biology and taxonomic classification.</title>
        <authorList>
            <person name="Goeker M."/>
        </authorList>
    </citation>
    <scope>NUCLEOTIDE SEQUENCE [LARGE SCALE GENOMIC DNA]</scope>
    <source>
        <strain evidence="2 3">DSM 103725</strain>
    </source>
</reference>
<dbReference type="SUPFAM" id="SSF56281">
    <property type="entry name" value="Metallo-hydrolase/oxidoreductase"/>
    <property type="match status" value="1"/>
</dbReference>
<dbReference type="Pfam" id="PF12706">
    <property type="entry name" value="Lactamase_B_2"/>
    <property type="match status" value="1"/>
</dbReference>
<dbReference type="AlphaFoldDB" id="A0A7X0H7P6"/>
<dbReference type="EMBL" id="JACHGY010000001">
    <property type="protein sequence ID" value="MBB6430582.1"/>
    <property type="molecule type" value="Genomic_DNA"/>
</dbReference>
<dbReference type="Proteomes" id="UP000541810">
    <property type="component" value="Unassembled WGS sequence"/>
</dbReference>
<dbReference type="Gene3D" id="3.60.15.10">
    <property type="entry name" value="Ribonuclease Z/Hydroxyacylglutathione hydrolase-like"/>
    <property type="match status" value="1"/>
</dbReference>
<keyword evidence="2" id="KW-0378">Hydrolase</keyword>
<dbReference type="RefSeq" id="WP_184678089.1">
    <property type="nucleotide sequence ID" value="NZ_JACHGY010000001.1"/>
</dbReference>
<comment type="caution">
    <text evidence="2">The sequence shown here is derived from an EMBL/GenBank/DDBJ whole genome shotgun (WGS) entry which is preliminary data.</text>
</comment>
<proteinExistence type="predicted"/>
<dbReference type="PANTHER" id="PTHR46504">
    <property type="entry name" value="TRNASE Z TRZ1"/>
    <property type="match status" value="1"/>
</dbReference>
<gene>
    <name evidence="2" type="ORF">HNQ40_002388</name>
</gene>
<keyword evidence="3" id="KW-1185">Reference proteome</keyword>
<sequence length="287" mass="32707">MPPFRIEGLSIAGEESCIHLPEFDIAFDIGLCPRAALPSNYVALTHGHMDHAAALSYYFSQRSFQGMGTGTVLCPKELAMPIHRLMEAWVDIEQQRTPYNVIAMESDQEQEVKNNHYLRAFETVHTVPSLGYTLIEKRTKLKEEFAGLPQERLVELKKKGEEITQTLMIPLVCYTGDTAWGKHFDRDDVLGAKILITECTFMEKGHRKRAGIGKHLHLDHIIDLLERSTAEKVILTHLSRRTHIGMVRKALDQNIPAEHRDRVLVLMDNRANRERYERQVAEASAKG</sequence>
<evidence type="ECO:0000313" key="2">
    <source>
        <dbReference type="EMBL" id="MBB6430582.1"/>
    </source>
</evidence>
<dbReference type="InterPro" id="IPR001279">
    <property type="entry name" value="Metallo-B-lactamas"/>
</dbReference>
<feature type="domain" description="Metallo-beta-lactamase" evidence="1">
    <location>
        <begin position="39"/>
        <end position="237"/>
    </location>
</feature>
<accession>A0A7X0H7P6</accession>
<dbReference type="EC" id="3.1.26.11" evidence="2"/>
<dbReference type="GO" id="GO:0042781">
    <property type="term" value="F:3'-tRNA processing endoribonuclease activity"/>
    <property type="evidence" value="ECO:0007669"/>
    <property type="project" value="UniProtKB-EC"/>
</dbReference>
<evidence type="ECO:0000259" key="1">
    <source>
        <dbReference type="Pfam" id="PF12706"/>
    </source>
</evidence>
<protein>
    <submittedName>
        <fullName evidence="2">Ribonuclease Z</fullName>
        <ecNumber evidence="2">3.1.26.11</ecNumber>
    </submittedName>
</protein>
<dbReference type="InterPro" id="IPR036866">
    <property type="entry name" value="RibonucZ/Hydroxyglut_hydro"/>
</dbReference>
<name>A0A7X0H7P6_9BACT</name>
<dbReference type="PANTHER" id="PTHR46504:SF2">
    <property type="entry name" value="TRNASE Z TRZ1"/>
    <property type="match status" value="1"/>
</dbReference>
<organism evidence="2 3">
    <name type="scientific">Algisphaera agarilytica</name>
    <dbReference type="NCBI Taxonomy" id="1385975"/>
    <lineage>
        <taxon>Bacteria</taxon>
        <taxon>Pseudomonadati</taxon>
        <taxon>Planctomycetota</taxon>
        <taxon>Phycisphaerae</taxon>
        <taxon>Phycisphaerales</taxon>
        <taxon>Phycisphaeraceae</taxon>
        <taxon>Algisphaera</taxon>
    </lineage>
</organism>